<feature type="region of interest" description="Disordered" evidence="5">
    <location>
        <begin position="1"/>
        <end position="20"/>
    </location>
</feature>
<dbReference type="Gene3D" id="3.40.190.10">
    <property type="entry name" value="Periplasmic binding protein-like II"/>
    <property type="match status" value="2"/>
</dbReference>
<evidence type="ECO:0000256" key="5">
    <source>
        <dbReference type="SAM" id="MobiDB-lite"/>
    </source>
</evidence>
<dbReference type="GO" id="GO:0003700">
    <property type="term" value="F:DNA-binding transcription factor activity"/>
    <property type="evidence" value="ECO:0007669"/>
    <property type="project" value="InterPro"/>
</dbReference>
<dbReference type="SUPFAM" id="SSF46785">
    <property type="entry name" value="Winged helix' DNA-binding domain"/>
    <property type="match status" value="1"/>
</dbReference>
<geneLocation type="plasmid" evidence="8">
    <name>pd4m1c</name>
</geneLocation>
<name>A0A5B8G1U6_9RHOB</name>
<keyword evidence="2" id="KW-0805">Transcription regulation</keyword>
<dbReference type="FunFam" id="1.10.10.10:FF:000001">
    <property type="entry name" value="LysR family transcriptional regulator"/>
    <property type="match status" value="1"/>
</dbReference>
<dbReference type="InterPro" id="IPR036390">
    <property type="entry name" value="WH_DNA-bd_sf"/>
</dbReference>
<evidence type="ECO:0000256" key="2">
    <source>
        <dbReference type="ARBA" id="ARBA00023015"/>
    </source>
</evidence>
<dbReference type="PANTHER" id="PTHR30579">
    <property type="entry name" value="TRANSCRIPTIONAL REGULATOR"/>
    <property type="match status" value="1"/>
</dbReference>
<dbReference type="InterPro" id="IPR050176">
    <property type="entry name" value="LTTR"/>
</dbReference>
<evidence type="ECO:0000256" key="4">
    <source>
        <dbReference type="ARBA" id="ARBA00023163"/>
    </source>
</evidence>
<comment type="similarity">
    <text evidence="1">Belongs to the LysR transcriptional regulatory family.</text>
</comment>
<keyword evidence="3" id="KW-0238">DNA-binding</keyword>
<gene>
    <name evidence="7" type="ORF">FDP22_22500</name>
</gene>
<reference evidence="7 8" key="1">
    <citation type="submission" date="2019-06" db="EMBL/GenBank/DDBJ databases">
        <title>Genome sequence of Rhodobacteraceae bacterium D4M1.</title>
        <authorList>
            <person name="Cao J."/>
        </authorList>
    </citation>
    <scope>NUCLEOTIDE SEQUENCE [LARGE SCALE GENOMIC DNA]</scope>
    <source>
        <strain evidence="7 8">D4M1</strain>
        <plasmid evidence="8">pd4m1c</plasmid>
    </source>
</reference>
<protein>
    <submittedName>
        <fullName evidence="7">LysR family transcriptional regulator</fullName>
    </submittedName>
</protein>
<keyword evidence="4" id="KW-0804">Transcription</keyword>
<feature type="domain" description="HTH lysR-type" evidence="6">
    <location>
        <begin position="28"/>
        <end position="85"/>
    </location>
</feature>
<evidence type="ECO:0000259" key="6">
    <source>
        <dbReference type="PROSITE" id="PS50931"/>
    </source>
</evidence>
<evidence type="ECO:0000313" key="7">
    <source>
        <dbReference type="EMBL" id="QDL94645.1"/>
    </source>
</evidence>
<feature type="compositionally biased region" description="Polar residues" evidence="5">
    <location>
        <begin position="1"/>
        <end position="10"/>
    </location>
</feature>
<dbReference type="Pfam" id="PF03466">
    <property type="entry name" value="LysR_substrate"/>
    <property type="match status" value="1"/>
</dbReference>
<dbReference type="RefSeq" id="WP_138576904.1">
    <property type="nucleotide sequence ID" value="NZ_CP040821.1"/>
</dbReference>
<keyword evidence="7" id="KW-0614">Plasmid</keyword>
<evidence type="ECO:0000256" key="1">
    <source>
        <dbReference type="ARBA" id="ARBA00009437"/>
    </source>
</evidence>
<dbReference type="OrthoDB" id="1631201at2"/>
<dbReference type="PROSITE" id="PS50931">
    <property type="entry name" value="HTH_LYSR"/>
    <property type="match status" value="1"/>
</dbReference>
<dbReference type="KEGG" id="ppru:FDP22_22500"/>
<dbReference type="GO" id="GO:0003677">
    <property type="term" value="F:DNA binding"/>
    <property type="evidence" value="ECO:0007669"/>
    <property type="project" value="UniProtKB-KW"/>
</dbReference>
<dbReference type="Pfam" id="PF00126">
    <property type="entry name" value="HTH_1"/>
    <property type="match status" value="1"/>
</dbReference>
<dbReference type="PANTHER" id="PTHR30579:SF7">
    <property type="entry name" value="HTH-TYPE TRANSCRIPTIONAL REGULATOR LRHA-RELATED"/>
    <property type="match status" value="1"/>
</dbReference>
<keyword evidence="8" id="KW-1185">Reference proteome</keyword>
<accession>A0A5B8G1U6</accession>
<dbReference type="InterPro" id="IPR036388">
    <property type="entry name" value="WH-like_DNA-bd_sf"/>
</dbReference>
<dbReference type="SUPFAM" id="SSF53850">
    <property type="entry name" value="Periplasmic binding protein-like II"/>
    <property type="match status" value="1"/>
</dbReference>
<dbReference type="Proteomes" id="UP000305888">
    <property type="component" value="Plasmid pD4M1C"/>
</dbReference>
<proteinExistence type="inferred from homology"/>
<dbReference type="EMBL" id="CP040821">
    <property type="protein sequence ID" value="QDL94645.1"/>
    <property type="molecule type" value="Genomic_DNA"/>
</dbReference>
<dbReference type="Gene3D" id="1.10.10.10">
    <property type="entry name" value="Winged helix-like DNA-binding domain superfamily/Winged helix DNA-binding domain"/>
    <property type="match status" value="1"/>
</dbReference>
<evidence type="ECO:0000313" key="8">
    <source>
        <dbReference type="Proteomes" id="UP000305888"/>
    </source>
</evidence>
<dbReference type="AlphaFoldDB" id="A0A5B8G1U6"/>
<dbReference type="InterPro" id="IPR005119">
    <property type="entry name" value="LysR_subst-bd"/>
</dbReference>
<sequence>MNRPDSSITAETGPDAPGPELHAALGRVDADLLRTFVAIVETGSFSRAAERVARTPSAVSMQVKKLEQMLSATLLERDSRAVTLTPQGEVLLPYARRILALTGELMARFRSAEMSGTVRLGAPDDLGALVLPDVLSQFACTHPNVAVDVVIGSSEELSRRHAAGLLDVALVYAQPGAPLTRGSEILLETPLIWTGCRGGAAWQRSPLPLAMWDQTCAWRLGAVEALEQAGRTFRFAYVSANFSVQMSAVSADLAIAPVPAFLIAPPLEGLDGTCGLPPLPSVQIRNLERPGADCRVQAVATLLRRSFDPWQRARPSRHGLNDAACA</sequence>
<dbReference type="InterPro" id="IPR000847">
    <property type="entry name" value="LysR_HTH_N"/>
</dbReference>
<organism evidence="7 8">
    <name type="scientific">Paroceanicella profunda</name>
    <dbReference type="NCBI Taxonomy" id="2579971"/>
    <lineage>
        <taxon>Bacteria</taxon>
        <taxon>Pseudomonadati</taxon>
        <taxon>Pseudomonadota</taxon>
        <taxon>Alphaproteobacteria</taxon>
        <taxon>Rhodobacterales</taxon>
        <taxon>Paracoccaceae</taxon>
        <taxon>Paroceanicella</taxon>
    </lineage>
</organism>
<evidence type="ECO:0000256" key="3">
    <source>
        <dbReference type="ARBA" id="ARBA00023125"/>
    </source>
</evidence>